<keyword evidence="1" id="KW-0812">Transmembrane</keyword>
<gene>
    <name evidence="2" type="ORF">ADS77_17910</name>
</gene>
<comment type="caution">
    <text evidence="2">The sequence shown here is derived from an EMBL/GenBank/DDBJ whole genome shotgun (WGS) entry which is preliminary data.</text>
</comment>
<accession>A0A0N1EE87</accession>
<proteinExistence type="predicted"/>
<evidence type="ECO:0000313" key="2">
    <source>
        <dbReference type="EMBL" id="KPH58257.1"/>
    </source>
</evidence>
<name>A0A0N1EE87_9GAMM</name>
<keyword evidence="3" id="KW-1185">Reference proteome</keyword>
<dbReference type="AlphaFoldDB" id="A0A0N1EE87"/>
<feature type="transmembrane region" description="Helical" evidence="1">
    <location>
        <begin position="51"/>
        <end position="75"/>
    </location>
</feature>
<dbReference type="PATRIC" id="fig|187330.3.peg.2232"/>
<protein>
    <submittedName>
        <fullName evidence="2">Uncharacterized protein</fullName>
    </submittedName>
</protein>
<organism evidence="2 3">
    <name type="scientific">Pseudoalteromonas porphyrae</name>
    <dbReference type="NCBI Taxonomy" id="187330"/>
    <lineage>
        <taxon>Bacteria</taxon>
        <taxon>Pseudomonadati</taxon>
        <taxon>Pseudomonadota</taxon>
        <taxon>Gammaproteobacteria</taxon>
        <taxon>Alteromonadales</taxon>
        <taxon>Pseudoalteromonadaceae</taxon>
        <taxon>Pseudoalteromonas</taxon>
    </lineage>
</organism>
<sequence>MDEINIFTPDYFLDLFILVIAILVNFYVYFSLKKTFKFKNDIYILHFSKAFLFFGVSTLFSLLSFITIILIVSIGVDSQYLDMYVDVPYNLAFIVGLVYLYRGAKNIKVLRVT</sequence>
<feature type="transmembrane region" description="Helical" evidence="1">
    <location>
        <begin position="12"/>
        <end position="30"/>
    </location>
</feature>
<keyword evidence="1" id="KW-1133">Transmembrane helix</keyword>
<keyword evidence="1" id="KW-0472">Membrane</keyword>
<feature type="transmembrane region" description="Helical" evidence="1">
    <location>
        <begin position="87"/>
        <end position="104"/>
    </location>
</feature>
<dbReference type="OrthoDB" id="7063126at2"/>
<evidence type="ECO:0000256" key="1">
    <source>
        <dbReference type="SAM" id="Phobius"/>
    </source>
</evidence>
<evidence type="ECO:0000313" key="3">
    <source>
        <dbReference type="Proteomes" id="UP000037848"/>
    </source>
</evidence>
<dbReference type="RefSeq" id="WP_054455638.1">
    <property type="nucleotide sequence ID" value="NZ_LHPH01000026.1"/>
</dbReference>
<dbReference type="EMBL" id="LHPH01000026">
    <property type="protein sequence ID" value="KPH58257.1"/>
    <property type="molecule type" value="Genomic_DNA"/>
</dbReference>
<dbReference type="Proteomes" id="UP000037848">
    <property type="component" value="Unassembled WGS sequence"/>
</dbReference>
<reference evidence="2 3" key="1">
    <citation type="submission" date="2015-08" db="EMBL/GenBank/DDBJ databases">
        <title>Draft Genome Sequence of Pseudoalteromonas porphyrae UCD-SED14.</title>
        <authorList>
            <person name="Coil D.A."/>
            <person name="Jospin G."/>
            <person name="Lee R.D."/>
            <person name="Eisen J.A."/>
        </authorList>
    </citation>
    <scope>NUCLEOTIDE SEQUENCE [LARGE SCALE GENOMIC DNA]</scope>
    <source>
        <strain evidence="2 3">UCD-SED14</strain>
    </source>
</reference>